<dbReference type="RefSeq" id="WP_096361333.1">
    <property type="nucleotide sequence ID" value="NZ_AP014879.1"/>
</dbReference>
<organism evidence="2 3">
    <name type="scientific">Sulfuricaulis limicola</name>
    <dbReference type="NCBI Taxonomy" id="1620215"/>
    <lineage>
        <taxon>Bacteria</taxon>
        <taxon>Pseudomonadati</taxon>
        <taxon>Pseudomonadota</taxon>
        <taxon>Gammaproteobacteria</taxon>
        <taxon>Acidiferrobacterales</taxon>
        <taxon>Acidiferrobacteraceae</taxon>
        <taxon>Sulfuricaulis</taxon>
    </lineage>
</organism>
<evidence type="ECO:0000313" key="3">
    <source>
        <dbReference type="Proteomes" id="UP000243180"/>
    </source>
</evidence>
<sequence length="453" mass="48695">MGDLHHLGVKDALRGLAEGRFTCEDLVRDCLVQIARLDPKIEAWVWLKSEAALERARAADRHRQAGQPGALLGIPVGVKDIIDVQGLPTRMGSPAFEDYLPTLSARVVRRLEEAGAVMLGKTVTAELAYYVPGKTRNPWNPAHTPGGSSSGSAAAVAAHFVPAAIGTQTNGSVIRPAAFCGVIGYKPSAGLISRAGILKFSHTLDQVGVFARNVADAAVVASALMGYAQDDPDSLSDFAQVPRELDPRLLFHPPRLATVRTSAWSLVDADQQENFSRSIVALRRAGASIEAGVLPDAFAGAHDVHRTIMHYEGARAFAHLQQQHRDLLSAEINRLIDEGLKIPEPAYHAALESRTRLRGELGDFMHRYDAVLTPPARGEAPATLAHTGDPQFCTIWTLCGVPAITLPSGLGEHGLPLGLQVVGGYLQDARLLQVAQWCQGQLGFRHNPPEINE</sequence>
<dbReference type="SUPFAM" id="SSF75304">
    <property type="entry name" value="Amidase signature (AS) enzymes"/>
    <property type="match status" value="1"/>
</dbReference>
<dbReference type="Pfam" id="PF01425">
    <property type="entry name" value="Amidase"/>
    <property type="match status" value="1"/>
</dbReference>
<dbReference type="Proteomes" id="UP000243180">
    <property type="component" value="Chromosome"/>
</dbReference>
<proteinExistence type="predicted"/>
<keyword evidence="2" id="KW-0808">Transferase</keyword>
<accession>A0A1B4XIJ6</accession>
<evidence type="ECO:0000313" key="2">
    <source>
        <dbReference type="EMBL" id="BAV34609.1"/>
    </source>
</evidence>
<dbReference type="EMBL" id="AP014879">
    <property type="protein sequence ID" value="BAV34609.1"/>
    <property type="molecule type" value="Genomic_DNA"/>
</dbReference>
<dbReference type="InterPro" id="IPR023631">
    <property type="entry name" value="Amidase_dom"/>
</dbReference>
<dbReference type="PANTHER" id="PTHR11895:SF151">
    <property type="entry name" value="GLUTAMYL-TRNA(GLN) AMIDOTRANSFERASE SUBUNIT A"/>
    <property type="match status" value="1"/>
</dbReference>
<evidence type="ECO:0000259" key="1">
    <source>
        <dbReference type="Pfam" id="PF01425"/>
    </source>
</evidence>
<dbReference type="OrthoDB" id="8872210at2"/>
<dbReference type="Gene3D" id="3.90.1300.10">
    <property type="entry name" value="Amidase signature (AS) domain"/>
    <property type="match status" value="1"/>
</dbReference>
<dbReference type="KEGG" id="slim:SCL_2326"/>
<dbReference type="InParanoid" id="A0A1B4XIJ6"/>
<reference evidence="2 3" key="1">
    <citation type="submission" date="2015-05" db="EMBL/GenBank/DDBJ databases">
        <title>Complete genome sequence of a sulfur-oxidizing gammaproteobacterium strain HA5.</title>
        <authorList>
            <person name="Miura A."/>
            <person name="Kojima H."/>
            <person name="Fukui M."/>
        </authorList>
    </citation>
    <scope>NUCLEOTIDE SEQUENCE [LARGE SCALE GENOMIC DNA]</scope>
    <source>
        <strain evidence="2 3">HA5</strain>
    </source>
</reference>
<dbReference type="AlphaFoldDB" id="A0A1B4XIJ6"/>
<dbReference type="InterPro" id="IPR000120">
    <property type="entry name" value="Amidase"/>
</dbReference>
<dbReference type="GO" id="GO:0016740">
    <property type="term" value="F:transferase activity"/>
    <property type="evidence" value="ECO:0007669"/>
    <property type="project" value="UniProtKB-KW"/>
</dbReference>
<dbReference type="InterPro" id="IPR036928">
    <property type="entry name" value="AS_sf"/>
</dbReference>
<feature type="domain" description="Amidase" evidence="1">
    <location>
        <begin position="25"/>
        <end position="432"/>
    </location>
</feature>
<name>A0A1B4XIJ6_9GAMM</name>
<dbReference type="PANTHER" id="PTHR11895">
    <property type="entry name" value="TRANSAMIDASE"/>
    <property type="match status" value="1"/>
</dbReference>
<protein>
    <submittedName>
        <fullName evidence="2">Glutamyl-tRNA amidotransferase</fullName>
    </submittedName>
</protein>
<keyword evidence="3" id="KW-1185">Reference proteome</keyword>
<gene>
    <name evidence="2" type="ORF">SCL_2326</name>
</gene>